<feature type="transmembrane region" description="Helical" evidence="12">
    <location>
        <begin position="122"/>
        <end position="142"/>
    </location>
</feature>
<evidence type="ECO:0000256" key="4">
    <source>
        <dbReference type="ARBA" id="ARBA00022617"/>
    </source>
</evidence>
<name>A0A9P0G1N8_9NEOP</name>
<dbReference type="GO" id="GO:0140571">
    <property type="term" value="F:transmembrane ascorbate ferrireductase activity"/>
    <property type="evidence" value="ECO:0007669"/>
    <property type="project" value="UniProtKB-EC"/>
</dbReference>
<dbReference type="OrthoDB" id="432881at2759"/>
<dbReference type="GO" id="GO:0140575">
    <property type="term" value="F:transmembrane monodehydroascorbate reductase activity"/>
    <property type="evidence" value="ECO:0007669"/>
    <property type="project" value="InterPro"/>
</dbReference>
<keyword evidence="8 12" id="KW-1133">Transmembrane helix</keyword>
<dbReference type="GO" id="GO:0016020">
    <property type="term" value="C:membrane"/>
    <property type="evidence" value="ECO:0007669"/>
    <property type="project" value="UniProtKB-SubCell"/>
</dbReference>
<dbReference type="InterPro" id="IPR045150">
    <property type="entry name" value="CYB561D1/2"/>
</dbReference>
<evidence type="ECO:0000259" key="13">
    <source>
        <dbReference type="PROSITE" id="PS50939"/>
    </source>
</evidence>
<sequence>MLCYRESKADTACKLECLQDKPPVHEFVGPVKIVLMDVPTNVYKRKMWLAALVGMAKLFMGATLITVLYFALAMKTALMPTLHIILCTFGYQLFIPVGILMMSNLHGPSSQMKSKDRRKHHFIIQVIGLICALAGSALSFLHNGTLKLILTPHSIAGLTAAGFAGLSLTSGPFLFCKIERGDVFNCFKSVHVLFGVPTMLASSVCFCLGLYFSKIYNEWAPIKEMVFIPIIFCALYTFIIIYKPIKKIYKPDVL</sequence>
<keyword evidence="9" id="KW-0408">Iron</keyword>
<dbReference type="Gene3D" id="1.20.120.1770">
    <property type="match status" value="1"/>
</dbReference>
<evidence type="ECO:0000256" key="2">
    <source>
        <dbReference type="ARBA" id="ARBA00004141"/>
    </source>
</evidence>
<evidence type="ECO:0000256" key="11">
    <source>
        <dbReference type="ARBA" id="ARBA00024225"/>
    </source>
</evidence>
<evidence type="ECO:0000256" key="12">
    <source>
        <dbReference type="SAM" id="Phobius"/>
    </source>
</evidence>
<feature type="transmembrane region" description="Helical" evidence="12">
    <location>
        <begin position="154"/>
        <end position="178"/>
    </location>
</feature>
<accession>A0A9P0G1N8</accession>
<dbReference type="PANTHER" id="PTHR15422:SF43">
    <property type="entry name" value="ASCORBATE FERRIREDUCTASE (TRANSMEMBRANE)"/>
    <property type="match status" value="1"/>
</dbReference>
<evidence type="ECO:0000256" key="9">
    <source>
        <dbReference type="ARBA" id="ARBA00023004"/>
    </source>
</evidence>
<evidence type="ECO:0000256" key="5">
    <source>
        <dbReference type="ARBA" id="ARBA00022692"/>
    </source>
</evidence>
<evidence type="ECO:0000256" key="10">
    <source>
        <dbReference type="ARBA" id="ARBA00023136"/>
    </source>
</evidence>
<evidence type="ECO:0000313" key="15">
    <source>
        <dbReference type="Proteomes" id="UP001153714"/>
    </source>
</evidence>
<keyword evidence="5 12" id="KW-0812">Transmembrane</keyword>
<feature type="transmembrane region" description="Helical" evidence="12">
    <location>
        <begin position="48"/>
        <end position="72"/>
    </location>
</feature>
<evidence type="ECO:0000256" key="3">
    <source>
        <dbReference type="ARBA" id="ARBA00022448"/>
    </source>
</evidence>
<reference evidence="14" key="2">
    <citation type="submission" date="2022-10" db="EMBL/GenBank/DDBJ databases">
        <authorList>
            <consortium name="ENA_rothamsted_submissions"/>
            <consortium name="culmorum"/>
            <person name="King R."/>
        </authorList>
    </citation>
    <scope>NUCLEOTIDE SEQUENCE</scope>
</reference>
<feature type="transmembrane region" description="Helical" evidence="12">
    <location>
        <begin position="225"/>
        <end position="242"/>
    </location>
</feature>
<comment type="cofactor">
    <cofactor evidence="1">
        <name>heme b</name>
        <dbReference type="ChEBI" id="CHEBI:60344"/>
    </cofactor>
</comment>
<evidence type="ECO:0000256" key="6">
    <source>
        <dbReference type="ARBA" id="ARBA00022723"/>
    </source>
</evidence>
<dbReference type="PANTHER" id="PTHR15422">
    <property type="entry name" value="OS05G0565100 PROTEIN"/>
    <property type="match status" value="1"/>
</dbReference>
<dbReference type="EMBL" id="OU893350">
    <property type="protein sequence ID" value="CAH0755074.1"/>
    <property type="molecule type" value="Genomic_DNA"/>
</dbReference>
<proteinExistence type="predicted"/>
<feature type="transmembrane region" description="Helical" evidence="12">
    <location>
        <begin position="190"/>
        <end position="213"/>
    </location>
</feature>
<protein>
    <recommendedName>
        <fullName evidence="11">ascorbate ferrireductase (transmembrane)</fullName>
        <ecNumber evidence="11">7.2.1.3</ecNumber>
    </recommendedName>
</protein>
<dbReference type="AlphaFoldDB" id="A0A9P0G1N8"/>
<gene>
    <name evidence="14" type="ORF">DIATSA_LOCUS5876</name>
</gene>
<dbReference type="PROSITE" id="PS50939">
    <property type="entry name" value="CYTOCHROME_B561"/>
    <property type="match status" value="1"/>
</dbReference>
<keyword evidence="7" id="KW-0249">Electron transport</keyword>
<evidence type="ECO:0000256" key="8">
    <source>
        <dbReference type="ARBA" id="ARBA00022989"/>
    </source>
</evidence>
<keyword evidence="4" id="KW-0349">Heme</keyword>
<dbReference type="Proteomes" id="UP001153714">
    <property type="component" value="Chromosome 19"/>
</dbReference>
<comment type="subcellular location">
    <subcellularLocation>
        <location evidence="2">Membrane</location>
        <topology evidence="2">Multi-pass membrane protein</topology>
    </subcellularLocation>
</comment>
<keyword evidence="10 12" id="KW-0472">Membrane</keyword>
<evidence type="ECO:0000256" key="7">
    <source>
        <dbReference type="ARBA" id="ARBA00022982"/>
    </source>
</evidence>
<dbReference type="Pfam" id="PF03188">
    <property type="entry name" value="Cytochrom_B561"/>
    <property type="match status" value="1"/>
</dbReference>
<keyword evidence="6" id="KW-0479">Metal-binding</keyword>
<feature type="transmembrane region" description="Helical" evidence="12">
    <location>
        <begin position="78"/>
        <end position="101"/>
    </location>
</feature>
<dbReference type="SMART" id="SM00665">
    <property type="entry name" value="B561"/>
    <property type="match status" value="1"/>
</dbReference>
<dbReference type="GO" id="GO:0046872">
    <property type="term" value="F:metal ion binding"/>
    <property type="evidence" value="ECO:0007669"/>
    <property type="project" value="UniProtKB-KW"/>
</dbReference>
<dbReference type="EC" id="7.2.1.3" evidence="11"/>
<dbReference type="InterPro" id="IPR006593">
    <property type="entry name" value="Cyt_b561/ferric_Rdtase_TM"/>
</dbReference>
<evidence type="ECO:0000313" key="14">
    <source>
        <dbReference type="EMBL" id="CAH0755074.1"/>
    </source>
</evidence>
<keyword evidence="15" id="KW-1185">Reference proteome</keyword>
<keyword evidence="3" id="KW-0813">Transport</keyword>
<reference evidence="14" key="1">
    <citation type="submission" date="2021-12" db="EMBL/GenBank/DDBJ databases">
        <authorList>
            <person name="King R."/>
        </authorList>
    </citation>
    <scope>NUCLEOTIDE SEQUENCE</scope>
</reference>
<feature type="domain" description="Cytochrome b561" evidence="13">
    <location>
        <begin position="49"/>
        <end position="245"/>
    </location>
</feature>
<organism evidence="14 15">
    <name type="scientific">Diatraea saccharalis</name>
    <name type="common">sugarcane borer</name>
    <dbReference type="NCBI Taxonomy" id="40085"/>
    <lineage>
        <taxon>Eukaryota</taxon>
        <taxon>Metazoa</taxon>
        <taxon>Ecdysozoa</taxon>
        <taxon>Arthropoda</taxon>
        <taxon>Hexapoda</taxon>
        <taxon>Insecta</taxon>
        <taxon>Pterygota</taxon>
        <taxon>Neoptera</taxon>
        <taxon>Endopterygota</taxon>
        <taxon>Lepidoptera</taxon>
        <taxon>Glossata</taxon>
        <taxon>Ditrysia</taxon>
        <taxon>Pyraloidea</taxon>
        <taxon>Crambidae</taxon>
        <taxon>Crambinae</taxon>
        <taxon>Diatraea</taxon>
    </lineage>
</organism>
<evidence type="ECO:0000256" key="1">
    <source>
        <dbReference type="ARBA" id="ARBA00001970"/>
    </source>
</evidence>